<reference evidence="1" key="1">
    <citation type="journal article" date="2021" name="Front. Microbiol.">
        <title>Comprehensive Comparative Genomics and Phenotyping of Methylobacterium Species.</title>
        <authorList>
            <person name="Alessa O."/>
            <person name="Ogura Y."/>
            <person name="Fujitani Y."/>
            <person name="Takami H."/>
            <person name="Hayashi T."/>
            <person name="Sahin N."/>
            <person name="Tani A."/>
        </authorList>
    </citation>
    <scope>NUCLEOTIDE SEQUENCE</scope>
    <source>
        <strain evidence="1">DSM 14458</strain>
    </source>
</reference>
<evidence type="ECO:0000313" key="2">
    <source>
        <dbReference type="Proteomes" id="UP001055093"/>
    </source>
</evidence>
<evidence type="ECO:0000313" key="1">
    <source>
        <dbReference type="EMBL" id="GJE73697.1"/>
    </source>
</evidence>
<keyword evidence="2" id="KW-1185">Reference proteome</keyword>
<dbReference type="EMBL" id="BPRE01000001">
    <property type="protein sequence ID" value="GJE73697.1"/>
    <property type="molecule type" value="Genomic_DNA"/>
</dbReference>
<protein>
    <submittedName>
        <fullName evidence="1">Uncharacterized protein</fullName>
    </submittedName>
</protein>
<accession>A0ABQ4URQ1</accession>
<dbReference type="RefSeq" id="WP_137831487.1">
    <property type="nucleotide sequence ID" value="NZ_BPRE01000001.1"/>
</dbReference>
<dbReference type="Proteomes" id="UP001055093">
    <property type="component" value="Unassembled WGS sequence"/>
</dbReference>
<proteinExistence type="predicted"/>
<gene>
    <name evidence="1" type="ORF">BGCPKDLD_0263</name>
</gene>
<reference evidence="1" key="2">
    <citation type="submission" date="2021-08" db="EMBL/GenBank/DDBJ databases">
        <authorList>
            <person name="Tani A."/>
            <person name="Ola A."/>
            <person name="Ogura Y."/>
            <person name="Katsura K."/>
            <person name="Hayashi T."/>
        </authorList>
    </citation>
    <scope>NUCLEOTIDE SEQUENCE</scope>
    <source>
        <strain evidence="1">DSM 14458</strain>
    </source>
</reference>
<sequence length="60" mass="6469">MSDDALAYLVEAFGHVTDAELQRFLDTTPVIPQPSSDLREPVFAGAILVESPEVIQAARA</sequence>
<organism evidence="1 2">
    <name type="scientific">Methylorubrum suomiense</name>
    <dbReference type="NCBI Taxonomy" id="144191"/>
    <lineage>
        <taxon>Bacteria</taxon>
        <taxon>Pseudomonadati</taxon>
        <taxon>Pseudomonadota</taxon>
        <taxon>Alphaproteobacteria</taxon>
        <taxon>Hyphomicrobiales</taxon>
        <taxon>Methylobacteriaceae</taxon>
        <taxon>Methylorubrum</taxon>
    </lineage>
</organism>
<comment type="caution">
    <text evidence="1">The sequence shown here is derived from an EMBL/GenBank/DDBJ whole genome shotgun (WGS) entry which is preliminary data.</text>
</comment>
<name>A0ABQ4URQ1_9HYPH</name>